<protein>
    <submittedName>
        <fullName evidence="4">Trypsin</fullName>
    </submittedName>
</protein>
<dbReference type="Proteomes" id="UP000731519">
    <property type="component" value="Unassembled WGS sequence"/>
</dbReference>
<dbReference type="Pfam" id="PF00089">
    <property type="entry name" value="Trypsin"/>
    <property type="match status" value="1"/>
</dbReference>
<dbReference type="Pfam" id="PF13517">
    <property type="entry name" value="FG-GAP_3"/>
    <property type="match status" value="1"/>
</dbReference>
<gene>
    <name evidence="4" type="ORF">BG846_02317</name>
    <name evidence="3" type="ORF">K701_14365</name>
</gene>
<comment type="caution">
    <text evidence="4">The sequence shown here is derived from an EMBL/GenBank/DDBJ whole genome shotgun (WGS) entry which is preliminary data.</text>
</comment>
<sequence length="325" mass="33427">MPAGKPALRTIVTLAGGETRDVTELAPRAERDLVLARLMLPARGAATARVATATPAAGTSLSAVGYGRTKTEWVPDKAHTGTFTLDSADATTLAVTGTGTDAICKGDAGGPLLNAAGEIVGVNSRSWQGGCLGTDPAETRTSAVAARTDGLAQWITETTKPRRSAAVNEVGGSDQIRWADWDGDRGPDYVSIAANGNVSVWLNRGPNAFVAVGKVASGTTLDRSRVRLADYDGDGKTDYWVINSNGSFNVHVNTGGDGRGGWSTVGQVASGVTTEHGRVHFADFTGDVHADLLLRGSGTSTAYSAWIGNGMVNGWSGIGQIASGV</sequence>
<dbReference type="Proteomes" id="UP000194318">
    <property type="component" value="Unassembled WGS sequence"/>
</dbReference>
<dbReference type="SUPFAM" id="SSF50494">
    <property type="entry name" value="Trypsin-like serine proteases"/>
    <property type="match status" value="1"/>
</dbReference>
<evidence type="ECO:0000313" key="3">
    <source>
        <dbReference type="EMBL" id="KAF0649288.1"/>
    </source>
</evidence>
<dbReference type="SUPFAM" id="SSF69318">
    <property type="entry name" value="Integrin alpha N-terminal domain"/>
    <property type="match status" value="1"/>
</dbReference>
<evidence type="ECO:0000259" key="2">
    <source>
        <dbReference type="Pfam" id="PF00089"/>
    </source>
</evidence>
<reference evidence="3 6" key="1">
    <citation type="submission" date="2013-05" db="EMBL/GenBank/DDBJ databases">
        <title>Genome Sequence of Streptomyces fradiae.</title>
        <authorList>
            <person name="Kirby R."/>
        </authorList>
    </citation>
    <scope>NUCLEOTIDE SEQUENCE [LARGE SCALE GENOMIC DNA]</scope>
    <source>
        <strain evidence="3 6">ATCC 10745</strain>
    </source>
</reference>
<evidence type="ECO:0000313" key="6">
    <source>
        <dbReference type="Proteomes" id="UP000731519"/>
    </source>
</evidence>
<reference evidence="4 5" key="2">
    <citation type="submission" date="2016-09" db="EMBL/GenBank/DDBJ databases">
        <title>Streptomyces fradiae DSM40063, a candidate organism with high potential of specific P450 cytochromes.</title>
        <authorList>
            <person name="Grumaz C."/>
            <person name="Vainshtein Y."/>
            <person name="Kirstahler P."/>
            <person name="Sohn K."/>
        </authorList>
    </citation>
    <scope>NUCLEOTIDE SEQUENCE [LARGE SCALE GENOMIC DNA]</scope>
    <source>
        <strain evidence="4 5">DSM 40063</strain>
    </source>
</reference>
<evidence type="ECO:0000256" key="1">
    <source>
        <dbReference type="ARBA" id="ARBA00022729"/>
    </source>
</evidence>
<dbReference type="InterPro" id="IPR013517">
    <property type="entry name" value="FG-GAP"/>
</dbReference>
<name>A0A1Y2NYC6_STRFR</name>
<dbReference type="GO" id="GO:0006508">
    <property type="term" value="P:proteolysis"/>
    <property type="evidence" value="ECO:0007669"/>
    <property type="project" value="InterPro"/>
</dbReference>
<dbReference type="EMBL" id="MIFZ01000205">
    <property type="protein sequence ID" value="OSY52009.1"/>
    <property type="molecule type" value="Genomic_DNA"/>
</dbReference>
<keyword evidence="1" id="KW-0732">Signal</keyword>
<proteinExistence type="predicted"/>
<feature type="domain" description="Peptidase S1" evidence="2">
    <location>
        <begin position="30"/>
        <end position="155"/>
    </location>
</feature>
<dbReference type="GeneID" id="91407194"/>
<dbReference type="GO" id="GO:0004252">
    <property type="term" value="F:serine-type endopeptidase activity"/>
    <property type="evidence" value="ECO:0007669"/>
    <property type="project" value="InterPro"/>
</dbReference>
<dbReference type="Gene3D" id="2.40.10.120">
    <property type="match status" value="1"/>
</dbReference>
<dbReference type="AlphaFoldDB" id="A0A1Y2NYC6"/>
<organism evidence="4 5">
    <name type="scientific">Streptomyces fradiae ATCC 10745 = DSM 40063</name>
    <dbReference type="NCBI Taxonomy" id="1319510"/>
    <lineage>
        <taxon>Bacteria</taxon>
        <taxon>Bacillati</taxon>
        <taxon>Actinomycetota</taxon>
        <taxon>Actinomycetes</taxon>
        <taxon>Kitasatosporales</taxon>
        <taxon>Streptomycetaceae</taxon>
        <taxon>Streptomyces</taxon>
    </lineage>
</organism>
<dbReference type="InterPro" id="IPR001254">
    <property type="entry name" value="Trypsin_dom"/>
</dbReference>
<evidence type="ECO:0000313" key="5">
    <source>
        <dbReference type="Proteomes" id="UP000194318"/>
    </source>
</evidence>
<keyword evidence="6" id="KW-1185">Reference proteome</keyword>
<dbReference type="EMBL" id="ASYR01000016">
    <property type="protein sequence ID" value="KAF0649288.1"/>
    <property type="molecule type" value="Genomic_DNA"/>
</dbReference>
<accession>A0A1Y2NYC6</accession>
<dbReference type="RefSeq" id="WP_051839299.1">
    <property type="nucleotide sequence ID" value="NZ_ASYR01000016.1"/>
</dbReference>
<dbReference type="InterPro" id="IPR009003">
    <property type="entry name" value="Peptidase_S1_PA"/>
</dbReference>
<dbReference type="InterPro" id="IPR028994">
    <property type="entry name" value="Integrin_alpha_N"/>
</dbReference>
<evidence type="ECO:0000313" key="4">
    <source>
        <dbReference type="EMBL" id="OSY52009.1"/>
    </source>
</evidence>